<dbReference type="AlphaFoldDB" id="A0A7S0DWN2"/>
<keyword evidence="1" id="KW-0732">Signal</keyword>
<sequence>MARINGVGEFVFVLCVLLLAVRGSEAREPQHLDKDCDTCRTIIEQFYKGWEKTISGLAQNGTFESRPGASPKITYNQDIEDYLQGFCGSEYMKGYAEYVKEGCARIMKEHHRPIVGKFLHGEERLGTTLSKTQKPDRIRSVCTEMVKVCPSLPLPHREVKSKRDKCNACQGVVSGGAEAGSVVS</sequence>
<name>A0A7S0DWN2_9CRYP</name>
<feature type="chain" id="PRO_5030674726" description="Saposin B-type domain-containing protein" evidence="1">
    <location>
        <begin position="27"/>
        <end position="184"/>
    </location>
</feature>
<gene>
    <name evidence="2" type="ORF">HPHI1048_LOCUS1051</name>
</gene>
<feature type="signal peptide" evidence="1">
    <location>
        <begin position="1"/>
        <end position="26"/>
    </location>
</feature>
<dbReference type="EMBL" id="HBEO01001481">
    <property type="protein sequence ID" value="CAD8466887.1"/>
    <property type="molecule type" value="Transcribed_RNA"/>
</dbReference>
<protein>
    <recommendedName>
        <fullName evidence="3">Saposin B-type domain-containing protein</fullName>
    </recommendedName>
</protein>
<organism evidence="2">
    <name type="scientific">Hanusia phi</name>
    <dbReference type="NCBI Taxonomy" id="3032"/>
    <lineage>
        <taxon>Eukaryota</taxon>
        <taxon>Cryptophyceae</taxon>
        <taxon>Pyrenomonadales</taxon>
        <taxon>Geminigeraceae</taxon>
        <taxon>Hanusia</taxon>
    </lineage>
</organism>
<evidence type="ECO:0000256" key="1">
    <source>
        <dbReference type="SAM" id="SignalP"/>
    </source>
</evidence>
<evidence type="ECO:0008006" key="3">
    <source>
        <dbReference type="Google" id="ProtNLM"/>
    </source>
</evidence>
<reference evidence="2" key="1">
    <citation type="submission" date="2021-01" db="EMBL/GenBank/DDBJ databases">
        <authorList>
            <person name="Corre E."/>
            <person name="Pelletier E."/>
            <person name="Niang G."/>
            <person name="Scheremetjew M."/>
            <person name="Finn R."/>
            <person name="Kale V."/>
            <person name="Holt S."/>
            <person name="Cochrane G."/>
            <person name="Meng A."/>
            <person name="Brown T."/>
            <person name="Cohen L."/>
        </authorList>
    </citation>
    <scope>NUCLEOTIDE SEQUENCE</scope>
    <source>
        <strain evidence="2">CCMP325</strain>
    </source>
</reference>
<proteinExistence type="predicted"/>
<evidence type="ECO:0000313" key="2">
    <source>
        <dbReference type="EMBL" id="CAD8466887.1"/>
    </source>
</evidence>
<accession>A0A7S0DWN2</accession>